<dbReference type="GO" id="GO:0006567">
    <property type="term" value="P:L-threonine catabolic process"/>
    <property type="evidence" value="ECO:0007669"/>
    <property type="project" value="TreeGrafter"/>
</dbReference>
<evidence type="ECO:0000256" key="1">
    <source>
        <dbReference type="ARBA" id="ARBA00001933"/>
    </source>
</evidence>
<dbReference type="OrthoDB" id="9763107at2"/>
<evidence type="ECO:0000256" key="5">
    <source>
        <dbReference type="NCBIfam" id="TIGR00260"/>
    </source>
</evidence>
<feature type="domain" description="Tryptophan synthase beta chain-like PALP" evidence="7">
    <location>
        <begin position="96"/>
        <end position="407"/>
    </location>
</feature>
<dbReference type="NCBIfam" id="TIGR00260">
    <property type="entry name" value="thrC"/>
    <property type="match status" value="1"/>
</dbReference>
<evidence type="ECO:0000256" key="6">
    <source>
        <dbReference type="PIRSR" id="PIRSR604450-51"/>
    </source>
</evidence>
<dbReference type="GO" id="GO:0004794">
    <property type="term" value="F:threonine deaminase activity"/>
    <property type="evidence" value="ECO:0007669"/>
    <property type="project" value="TreeGrafter"/>
</dbReference>
<dbReference type="Gene3D" id="3.40.50.1100">
    <property type="match status" value="2"/>
</dbReference>
<dbReference type="InterPro" id="IPR004450">
    <property type="entry name" value="Thr_synthase-like"/>
</dbReference>
<dbReference type="RefSeq" id="WP_129353085.1">
    <property type="nucleotide sequence ID" value="NZ_CP026538.1"/>
</dbReference>
<dbReference type="EC" id="4.2.3.1" evidence="5"/>
<evidence type="ECO:0000256" key="3">
    <source>
        <dbReference type="ARBA" id="ARBA00022898"/>
    </source>
</evidence>
<dbReference type="PANTHER" id="PTHR48078">
    <property type="entry name" value="THREONINE DEHYDRATASE, MITOCHONDRIAL-RELATED"/>
    <property type="match status" value="1"/>
</dbReference>
<keyword evidence="4" id="KW-0456">Lyase</keyword>
<dbReference type="Proteomes" id="UP000293296">
    <property type="component" value="Chromosome"/>
</dbReference>
<accession>A0A4P6I2E1</accession>
<dbReference type="CDD" id="cd01563">
    <property type="entry name" value="Thr-synth_1"/>
    <property type="match status" value="1"/>
</dbReference>
<evidence type="ECO:0000256" key="4">
    <source>
        <dbReference type="ARBA" id="ARBA00023239"/>
    </source>
</evidence>
<dbReference type="GO" id="GO:0006565">
    <property type="term" value="P:L-serine catabolic process"/>
    <property type="evidence" value="ECO:0007669"/>
    <property type="project" value="TreeGrafter"/>
</dbReference>
<dbReference type="GO" id="GO:0003941">
    <property type="term" value="F:L-serine ammonia-lyase activity"/>
    <property type="evidence" value="ECO:0007669"/>
    <property type="project" value="TreeGrafter"/>
</dbReference>
<keyword evidence="9" id="KW-1185">Reference proteome</keyword>
<proteinExistence type="inferred from homology"/>
<dbReference type="InterPro" id="IPR036052">
    <property type="entry name" value="TrpB-like_PALP_sf"/>
</dbReference>
<reference evidence="8 9" key="1">
    <citation type="submission" date="2018-02" db="EMBL/GenBank/DDBJ databases">
        <title>Genome sequence of Desulfovibrio carbinolicus DSM 3852.</title>
        <authorList>
            <person name="Wilbanks E."/>
            <person name="Skennerton C.T."/>
            <person name="Orphan V.J."/>
        </authorList>
    </citation>
    <scope>NUCLEOTIDE SEQUENCE [LARGE SCALE GENOMIC DNA]</scope>
    <source>
        <strain evidence="8 9">DSM 3852</strain>
    </source>
</reference>
<gene>
    <name evidence="8" type="primary">thrC</name>
    <name evidence="8" type="ORF">C3Y92_12495</name>
</gene>
<dbReference type="InterPro" id="IPR001926">
    <property type="entry name" value="TrpB-like_PALP"/>
</dbReference>
<dbReference type="KEGG" id="dcb:C3Y92_12495"/>
<protein>
    <recommendedName>
        <fullName evidence="5">Threonine synthase</fullName>
        <ecNumber evidence="5">4.2.3.1</ecNumber>
    </recommendedName>
</protein>
<dbReference type="EMBL" id="CP026538">
    <property type="protein sequence ID" value="QAZ67999.1"/>
    <property type="molecule type" value="Genomic_DNA"/>
</dbReference>
<organism evidence="8 9">
    <name type="scientific">Solidesulfovibrio carbinolicus</name>
    <dbReference type="NCBI Taxonomy" id="296842"/>
    <lineage>
        <taxon>Bacteria</taxon>
        <taxon>Pseudomonadati</taxon>
        <taxon>Thermodesulfobacteriota</taxon>
        <taxon>Desulfovibrionia</taxon>
        <taxon>Desulfovibrionales</taxon>
        <taxon>Desulfovibrionaceae</taxon>
        <taxon>Solidesulfovibrio</taxon>
    </lineage>
</organism>
<dbReference type="GO" id="GO:0009097">
    <property type="term" value="P:isoleucine biosynthetic process"/>
    <property type="evidence" value="ECO:0007669"/>
    <property type="project" value="TreeGrafter"/>
</dbReference>
<comment type="similarity">
    <text evidence="2">Belongs to the threonine synthase family.</text>
</comment>
<dbReference type="SUPFAM" id="SSF53686">
    <property type="entry name" value="Tryptophan synthase beta subunit-like PLP-dependent enzymes"/>
    <property type="match status" value="1"/>
</dbReference>
<dbReference type="Pfam" id="PF00291">
    <property type="entry name" value="PALP"/>
    <property type="match status" value="1"/>
</dbReference>
<keyword evidence="3 6" id="KW-0663">Pyridoxal phosphate</keyword>
<dbReference type="AlphaFoldDB" id="A0A4P6I2E1"/>
<evidence type="ECO:0000259" key="7">
    <source>
        <dbReference type="Pfam" id="PF00291"/>
    </source>
</evidence>
<dbReference type="GO" id="GO:0004795">
    <property type="term" value="F:threonine synthase activity"/>
    <property type="evidence" value="ECO:0007669"/>
    <property type="project" value="UniProtKB-UniRule"/>
</dbReference>
<name>A0A4P6I2E1_9BACT</name>
<evidence type="ECO:0000313" key="9">
    <source>
        <dbReference type="Proteomes" id="UP000293296"/>
    </source>
</evidence>
<comment type="cofactor">
    <cofactor evidence="1 6">
        <name>pyridoxal 5'-phosphate</name>
        <dbReference type="ChEBI" id="CHEBI:597326"/>
    </cofactor>
</comment>
<evidence type="ECO:0000313" key="8">
    <source>
        <dbReference type="EMBL" id="QAZ67999.1"/>
    </source>
</evidence>
<sequence>MITTSDFPKYRGKMEYVCLGCQARFDIRELYYTCPHCGGVFLLEDTTFDSLLEYPASYWQGLFDKRASSRSTALRGVLRFYELMAPVMEEQDIVYLGEGHTPIVSANAALTEMVGVPFAYKNDGQNPSASFKDRGMACAFSYLKHLVRVNGWDSVLTVCASTGDTSAAAALYAAYVGGPIKSVVILPKGKVTPQQLAQPLGSGATVIEVPGVFDDCMKVVEHLADNYRVALLNSKNAWRILGQESYAFEVAQWYGWDTYRKCVFVPIGNAGNVTAIMGGFLKLKKLGIIRSLPRIFGVQSHHADPVFQYYDEADPAKREFRAVPVTPSAAQAAMIGNPVSFPRVAHFAKEYEKIGGPGSFQVVQVTEQAIVEGMLLANRHGHISCTQGGECLAGLQKAKELGLIEASEEAILDATAHHLKFIGFQEMYFEDSFPAAYGVKADSKYVNRPRSIMTDADKAALTPEDYTAKAASAIVESLGLARK</sequence>
<dbReference type="GO" id="GO:0009088">
    <property type="term" value="P:threonine biosynthetic process"/>
    <property type="evidence" value="ECO:0007669"/>
    <property type="project" value="UniProtKB-UniRule"/>
</dbReference>
<dbReference type="InterPro" id="IPR050147">
    <property type="entry name" value="Ser/Thr_Dehydratase"/>
</dbReference>
<evidence type="ECO:0000256" key="2">
    <source>
        <dbReference type="ARBA" id="ARBA00005517"/>
    </source>
</evidence>
<feature type="modified residue" description="N6-(pyridoxal phosphate)lysine" evidence="6">
    <location>
        <position position="132"/>
    </location>
</feature>
<dbReference type="PANTHER" id="PTHR48078:SF6">
    <property type="entry name" value="L-THREONINE DEHYDRATASE CATABOLIC TDCB"/>
    <property type="match status" value="1"/>
</dbReference>